<organism evidence="1 2">
    <name type="scientific">Polaribacter aquimarinus</name>
    <dbReference type="NCBI Taxonomy" id="2100726"/>
    <lineage>
        <taxon>Bacteria</taxon>
        <taxon>Pseudomonadati</taxon>
        <taxon>Bacteroidota</taxon>
        <taxon>Flavobacteriia</taxon>
        <taxon>Flavobacteriales</taxon>
        <taxon>Flavobacteriaceae</taxon>
    </lineage>
</organism>
<dbReference type="Gene3D" id="2.60.40.1120">
    <property type="entry name" value="Carboxypeptidase-like, regulatory domain"/>
    <property type="match status" value="1"/>
</dbReference>
<evidence type="ECO:0000313" key="2">
    <source>
        <dbReference type="Proteomes" id="UP000245670"/>
    </source>
</evidence>
<dbReference type="AlphaFoldDB" id="A0A2U2J8J9"/>
<dbReference type="Proteomes" id="UP000245670">
    <property type="component" value="Unassembled WGS sequence"/>
</dbReference>
<proteinExistence type="predicted"/>
<name>A0A2U2J8J9_9FLAO</name>
<protein>
    <recommendedName>
        <fullName evidence="3">CarboxypepD_reg-like domain-containing protein</fullName>
    </recommendedName>
</protein>
<dbReference type="EMBL" id="QFFG01000005">
    <property type="protein sequence ID" value="PWG04668.1"/>
    <property type="molecule type" value="Genomic_DNA"/>
</dbReference>
<gene>
    <name evidence="1" type="ORF">DIS07_12040</name>
</gene>
<comment type="caution">
    <text evidence="1">The sequence shown here is derived from an EMBL/GenBank/DDBJ whole genome shotgun (WGS) entry which is preliminary data.</text>
</comment>
<evidence type="ECO:0000313" key="1">
    <source>
        <dbReference type="EMBL" id="PWG04668.1"/>
    </source>
</evidence>
<dbReference type="OrthoDB" id="9805121at2"/>
<dbReference type="SUPFAM" id="SSF49464">
    <property type="entry name" value="Carboxypeptidase regulatory domain-like"/>
    <property type="match status" value="1"/>
</dbReference>
<keyword evidence="2" id="KW-1185">Reference proteome</keyword>
<dbReference type="InterPro" id="IPR008969">
    <property type="entry name" value="CarboxyPept-like_regulatory"/>
</dbReference>
<reference evidence="1 2" key="1">
    <citation type="submission" date="2018-05" db="EMBL/GenBank/DDBJ databases">
        <title>Polaribacter aquimarinus sp. nov., isolated from sediment in a sediment of sea.</title>
        <authorList>
            <person name="Lu D."/>
        </authorList>
    </citation>
    <scope>NUCLEOTIDE SEQUENCE [LARGE SCALE GENOMIC DNA]</scope>
    <source>
        <strain evidence="1 2">ZY113</strain>
    </source>
</reference>
<sequence>MKYKIKIAEPCHEKWSEMTPTQQGKFCASCNKEVIDFTKLTNGEISKKVLNAPNLCGRFNAAQLDKEIETNQKNNLSKIAASLALISAISASGPIFSQSKKDTLQEVHLTKGKVLIKKDSLDKFITIKGKVKDLSGVLLGASILLKGSKIGAQTDFDGNFSIKIPNKKRNSHILVFSYLGYKNQEVDILSIKKPLVVKMEEDDTVLGDISIIAGMVAVEKKPNIFKRIGNIFRKKENKKQ</sequence>
<dbReference type="RefSeq" id="WP_109405508.1">
    <property type="nucleotide sequence ID" value="NZ_QFFG01000005.1"/>
</dbReference>
<dbReference type="Pfam" id="PF13715">
    <property type="entry name" value="CarbopepD_reg_2"/>
    <property type="match status" value="1"/>
</dbReference>
<accession>A0A2U2J8J9</accession>
<evidence type="ECO:0008006" key="3">
    <source>
        <dbReference type="Google" id="ProtNLM"/>
    </source>
</evidence>